<dbReference type="Gene3D" id="3.10.310.40">
    <property type="match status" value="1"/>
</dbReference>
<sequence length="282" mass="30066">MTPDEQLDVQSLANRKIRENLSVTARETTYTDAVRDGALAFFGDRYGDVVRVVRMGHHDDHDEPFSFEVCGGTHVHATGEVGTLVVLGESSIGGGMRRIEATTGRAAEELFVEQSATLEAISRRLQAPVAELEARLDAYMADTEVLRRRLADAERASLRSEAESLLDRTRDIDGVKLVAGVTSAHNVEAMREMGDFLKQKLENVVVALGAVIDGSPIIVTMITPDLVSRGLHAGNIARDAAKLMGGGGGGRPETAQAGGRQPERLGAALDSVANLVRAGLGN</sequence>
<evidence type="ECO:0000256" key="8">
    <source>
        <dbReference type="ARBA" id="ARBA00022884"/>
    </source>
</evidence>
<evidence type="ECO:0000256" key="4">
    <source>
        <dbReference type="ARBA" id="ARBA00022555"/>
    </source>
</evidence>
<dbReference type="Gene3D" id="3.30.980.10">
    <property type="entry name" value="Threonyl-trna Synthetase, Chain A, domain 2"/>
    <property type="match status" value="1"/>
</dbReference>
<dbReference type="Proteomes" id="UP001174909">
    <property type="component" value="Unassembled WGS sequence"/>
</dbReference>
<dbReference type="InterPro" id="IPR018163">
    <property type="entry name" value="Thr/Ala-tRNA-synth_IIc_edit"/>
</dbReference>
<dbReference type="InterPro" id="IPR050058">
    <property type="entry name" value="Ala-tRNA_ligase"/>
</dbReference>
<dbReference type="PANTHER" id="PTHR11777">
    <property type="entry name" value="ALANYL-TRNA SYNTHETASE"/>
    <property type="match status" value="1"/>
</dbReference>
<dbReference type="InterPro" id="IPR003156">
    <property type="entry name" value="DHHA1_dom"/>
</dbReference>
<dbReference type="EC" id="6.1.1.7" evidence="2"/>
<feature type="domain" description="Alanyl-transfer RNA synthetases family profile" evidence="12">
    <location>
        <begin position="1"/>
        <end position="113"/>
    </location>
</feature>
<accession>A0AA35TME6</accession>
<evidence type="ECO:0000256" key="10">
    <source>
        <dbReference type="ARBA" id="ARBA00023146"/>
    </source>
</evidence>
<dbReference type="GO" id="GO:0005524">
    <property type="term" value="F:ATP binding"/>
    <property type="evidence" value="ECO:0007669"/>
    <property type="project" value="UniProtKB-KW"/>
</dbReference>
<dbReference type="GO" id="GO:0002161">
    <property type="term" value="F:aminoacyl-tRNA deacylase activity"/>
    <property type="evidence" value="ECO:0007669"/>
    <property type="project" value="TreeGrafter"/>
</dbReference>
<keyword evidence="11" id="KW-0175">Coiled coil</keyword>
<evidence type="ECO:0000256" key="3">
    <source>
        <dbReference type="ARBA" id="ARBA00017959"/>
    </source>
</evidence>
<evidence type="ECO:0000256" key="1">
    <source>
        <dbReference type="ARBA" id="ARBA00008226"/>
    </source>
</evidence>
<comment type="similarity">
    <text evidence="1">Belongs to the class-II aminoacyl-tRNA synthetase family.</text>
</comment>
<keyword evidence="5 13" id="KW-0436">Ligase</keyword>
<dbReference type="GO" id="GO:0005829">
    <property type="term" value="C:cytosol"/>
    <property type="evidence" value="ECO:0007669"/>
    <property type="project" value="TreeGrafter"/>
</dbReference>
<dbReference type="Pfam" id="PF02272">
    <property type="entry name" value="DHHA1"/>
    <property type="match status" value="1"/>
</dbReference>
<keyword evidence="8" id="KW-0694">RNA-binding</keyword>
<organism evidence="13 14">
    <name type="scientific">Geodia barretti</name>
    <name type="common">Barrett's horny sponge</name>
    <dbReference type="NCBI Taxonomy" id="519541"/>
    <lineage>
        <taxon>Eukaryota</taxon>
        <taxon>Metazoa</taxon>
        <taxon>Porifera</taxon>
        <taxon>Demospongiae</taxon>
        <taxon>Heteroscleromorpha</taxon>
        <taxon>Tetractinellida</taxon>
        <taxon>Astrophorina</taxon>
        <taxon>Geodiidae</taxon>
        <taxon>Geodia</taxon>
    </lineage>
</organism>
<dbReference type="InterPro" id="IPR012947">
    <property type="entry name" value="tRNA_SAD"/>
</dbReference>
<evidence type="ECO:0000256" key="6">
    <source>
        <dbReference type="ARBA" id="ARBA00022741"/>
    </source>
</evidence>
<evidence type="ECO:0000259" key="12">
    <source>
        <dbReference type="PROSITE" id="PS50860"/>
    </source>
</evidence>
<dbReference type="AlphaFoldDB" id="A0AA35TME6"/>
<dbReference type="PANTHER" id="PTHR11777:SF9">
    <property type="entry name" value="ALANINE--TRNA LIGASE, CYTOPLASMIC"/>
    <property type="match status" value="1"/>
</dbReference>
<dbReference type="PROSITE" id="PS50860">
    <property type="entry name" value="AA_TRNA_LIGASE_II_ALA"/>
    <property type="match status" value="1"/>
</dbReference>
<evidence type="ECO:0000313" key="14">
    <source>
        <dbReference type="Proteomes" id="UP001174909"/>
    </source>
</evidence>
<dbReference type="GO" id="GO:0000049">
    <property type="term" value="F:tRNA binding"/>
    <property type="evidence" value="ECO:0007669"/>
    <property type="project" value="UniProtKB-KW"/>
</dbReference>
<keyword evidence="7" id="KW-0067">ATP-binding</keyword>
<dbReference type="EMBL" id="CASHTH010003804">
    <property type="protein sequence ID" value="CAI8049596.1"/>
    <property type="molecule type" value="Genomic_DNA"/>
</dbReference>
<dbReference type="Pfam" id="PF07973">
    <property type="entry name" value="tRNA_SAD"/>
    <property type="match status" value="1"/>
</dbReference>
<evidence type="ECO:0000256" key="11">
    <source>
        <dbReference type="SAM" id="Coils"/>
    </source>
</evidence>
<evidence type="ECO:0000313" key="13">
    <source>
        <dbReference type="EMBL" id="CAI8049596.1"/>
    </source>
</evidence>
<evidence type="ECO:0000256" key="7">
    <source>
        <dbReference type="ARBA" id="ARBA00022840"/>
    </source>
</evidence>
<gene>
    <name evidence="13" type="ORF">GBAR_LOCUS27313</name>
</gene>
<keyword evidence="9" id="KW-0648">Protein biosynthesis</keyword>
<keyword evidence="6" id="KW-0547">Nucleotide-binding</keyword>
<evidence type="ECO:0000256" key="2">
    <source>
        <dbReference type="ARBA" id="ARBA00013168"/>
    </source>
</evidence>
<keyword evidence="4" id="KW-0820">tRNA-binding</keyword>
<protein>
    <recommendedName>
        <fullName evidence="3">Alanine--tRNA ligase</fullName>
        <ecNumber evidence="2">6.1.1.7</ecNumber>
    </recommendedName>
</protein>
<proteinExistence type="inferred from homology"/>
<dbReference type="GO" id="GO:0006419">
    <property type="term" value="P:alanyl-tRNA aminoacylation"/>
    <property type="evidence" value="ECO:0007669"/>
    <property type="project" value="InterPro"/>
</dbReference>
<dbReference type="SUPFAM" id="SSF55186">
    <property type="entry name" value="ThrRS/AlaRS common domain"/>
    <property type="match status" value="1"/>
</dbReference>
<keyword evidence="10" id="KW-0030">Aminoacyl-tRNA synthetase</keyword>
<dbReference type="GO" id="GO:0004813">
    <property type="term" value="F:alanine-tRNA ligase activity"/>
    <property type="evidence" value="ECO:0007669"/>
    <property type="project" value="UniProtKB-EC"/>
</dbReference>
<name>A0AA35TME6_GEOBA</name>
<evidence type="ECO:0000256" key="5">
    <source>
        <dbReference type="ARBA" id="ARBA00022598"/>
    </source>
</evidence>
<dbReference type="FunFam" id="3.10.310.40:FF:000001">
    <property type="entry name" value="Alanine--tRNA ligase"/>
    <property type="match status" value="1"/>
</dbReference>
<reference evidence="13" key="1">
    <citation type="submission" date="2023-03" db="EMBL/GenBank/DDBJ databases">
        <authorList>
            <person name="Steffen K."/>
            <person name="Cardenas P."/>
        </authorList>
    </citation>
    <scope>NUCLEOTIDE SEQUENCE</scope>
</reference>
<feature type="coiled-coil region" evidence="11">
    <location>
        <begin position="129"/>
        <end position="156"/>
    </location>
</feature>
<keyword evidence="14" id="KW-1185">Reference proteome</keyword>
<comment type="caution">
    <text evidence="13">The sequence shown here is derived from an EMBL/GenBank/DDBJ whole genome shotgun (WGS) entry which is preliminary data.</text>
</comment>
<dbReference type="SMART" id="SM00863">
    <property type="entry name" value="tRNA_SAD"/>
    <property type="match status" value="1"/>
</dbReference>
<evidence type="ECO:0000256" key="9">
    <source>
        <dbReference type="ARBA" id="ARBA00022917"/>
    </source>
</evidence>
<dbReference type="InterPro" id="IPR018165">
    <property type="entry name" value="Ala-tRNA-synth_IIc_core"/>
</dbReference>